<dbReference type="SMART" id="SM00409">
    <property type="entry name" value="IG"/>
    <property type="match status" value="3"/>
</dbReference>
<keyword evidence="11" id="KW-0479">Metal-binding</keyword>
<feature type="transmembrane region" description="Helical" evidence="13">
    <location>
        <begin position="342"/>
        <end position="363"/>
    </location>
</feature>
<dbReference type="PANTHER" id="PTHR10075">
    <property type="entry name" value="BASIGIN RELATED"/>
    <property type="match status" value="1"/>
</dbReference>
<dbReference type="FunFam" id="2.60.40.10:FF:000032">
    <property type="entry name" value="palladin isoform X1"/>
    <property type="match status" value="2"/>
</dbReference>
<keyword evidence="10" id="KW-0067">ATP-binding</keyword>
<dbReference type="Gene3D" id="2.60.40.10">
    <property type="entry name" value="Immunoglobulins"/>
    <property type="match status" value="4"/>
</dbReference>
<reference evidence="16 17" key="1">
    <citation type="submission" date="2015-09" db="EMBL/GenBank/DDBJ databases">
        <title>Draft genome of the scarab beetle Oryctes borbonicus.</title>
        <authorList>
            <person name="Meyer J.M."/>
            <person name="Markov G.V."/>
            <person name="Baskaran P."/>
            <person name="Herrmann M."/>
            <person name="Sommer R.J."/>
            <person name="Roedelsperger C."/>
        </authorList>
    </citation>
    <scope>NUCLEOTIDE SEQUENCE [LARGE SCALE GENOMIC DNA]</scope>
    <source>
        <strain evidence="16">OB123</strain>
        <tissue evidence="16">Whole animal</tissue>
    </source>
</reference>
<feature type="region of interest" description="Disordered" evidence="12">
    <location>
        <begin position="384"/>
        <end position="443"/>
    </location>
</feature>
<feature type="domain" description="Ig-like" evidence="15">
    <location>
        <begin position="43"/>
        <end position="140"/>
    </location>
</feature>
<dbReference type="InterPro" id="IPR007110">
    <property type="entry name" value="Ig-like_dom"/>
</dbReference>
<feature type="domain" description="Protein kinase" evidence="14">
    <location>
        <begin position="451"/>
        <end position="735"/>
    </location>
</feature>
<evidence type="ECO:0000256" key="9">
    <source>
        <dbReference type="PIRSR" id="PIRSR000615-1"/>
    </source>
</evidence>
<dbReference type="PANTHER" id="PTHR10075:SF102">
    <property type="entry name" value="OFF-TRACK2-RELATED"/>
    <property type="match status" value="1"/>
</dbReference>
<dbReference type="GO" id="GO:0070593">
    <property type="term" value="P:dendrite self-avoidance"/>
    <property type="evidence" value="ECO:0007669"/>
    <property type="project" value="TreeGrafter"/>
</dbReference>
<dbReference type="InterPro" id="IPR003598">
    <property type="entry name" value="Ig_sub2"/>
</dbReference>
<evidence type="ECO:0000256" key="1">
    <source>
        <dbReference type="ARBA" id="ARBA00004167"/>
    </source>
</evidence>
<keyword evidence="3 13" id="KW-1133">Transmembrane helix</keyword>
<dbReference type="SMART" id="SM00408">
    <property type="entry name" value="IGc2"/>
    <property type="match status" value="3"/>
</dbReference>
<dbReference type="InterPro" id="IPR000719">
    <property type="entry name" value="Prot_kinase_dom"/>
</dbReference>
<dbReference type="PROSITE" id="PS50011">
    <property type="entry name" value="PROTEIN_KINASE_DOM"/>
    <property type="match status" value="1"/>
</dbReference>
<sequence length="738" mass="82290">VDDDGRLIIERIQKENTGNYSCVAENIAGRTEWTMNLFVTTKPVITMHPSSITVDENENSALFCNYESESESYTHVRWKKDGKLLGDHEDGNSNNPHIKIFKQNGTLLIESTKISDRGEYICEVVTIGFEPIVSNMATVSVTEILKFVPPPVNKKLELGTVAKIHCKAQGTPPPIIHWEKLGSGLDGFASHVTDMNGTLHFNGVLIEDKGKYLCTASNSQGVINATVNIDVVVAPKFSVQPKNPTEAIEGSSVAIDCVVEGDPKPTIQWDKNSKMNDFDRSRFIVLENGTLFIKEVHKEDENNYGCTAGSSAGLNRKEVRLVVHGRDHQADNGSEGSTVTKAVLITMSVAAAYIILVVGLMVWCRYRRRSRKLPITDSAKTENGDIEHTELKEAANGCGPGPSKVESEDPEATHKEGQKSDGAETTHSQGSSHSKKSKSSFDKLTLSRSNLKEMKLIGRGEFGDVMVARISKSVLSTPTSDKRHSTISSSGPTDEKELPALVKALTQTKDDNSLAEIKREIDIFSKLSHENITKMYGLCREAEPHFMILEYTDWGDLKQFLVATQKGDPPKLSPTQCLTIVQQIARGMDHLSSSRIIHKDLAARNCVVTSKLLTKIGLSRLTREPYSQEYCKHLNQIIPLRWMPYEAVYEDEYSTKSDVYAFGVVIWEIFQQGELPFPKMNDNSFLTKLKEKSLEWKYHKDTPPELQKLQETCLDSHPQNRPTFNTVVTEIEDILKSM</sequence>
<dbReference type="PIRSF" id="PIRSF000615">
    <property type="entry name" value="TyrPK_CSF1-R"/>
    <property type="match status" value="1"/>
</dbReference>
<dbReference type="InterPro" id="IPR013098">
    <property type="entry name" value="Ig_I-set"/>
</dbReference>
<feature type="binding site" evidence="10">
    <location>
        <position position="604"/>
    </location>
    <ligand>
        <name>ATP</name>
        <dbReference type="ChEBI" id="CHEBI:30616"/>
    </ligand>
</feature>
<dbReference type="AlphaFoldDB" id="A0A0T6AYQ9"/>
<dbReference type="InterPro" id="IPR001245">
    <property type="entry name" value="Ser-Thr/Tyr_kinase_cat_dom"/>
</dbReference>
<accession>A0A0T6AYQ9</accession>
<keyword evidence="11" id="KW-0460">Magnesium</keyword>
<dbReference type="GO" id="GO:0005524">
    <property type="term" value="F:ATP binding"/>
    <property type="evidence" value="ECO:0007669"/>
    <property type="project" value="UniProtKB-KW"/>
</dbReference>
<evidence type="ECO:0000256" key="3">
    <source>
        <dbReference type="ARBA" id="ARBA00022989"/>
    </source>
</evidence>
<feature type="non-terminal residue" evidence="16">
    <location>
        <position position="1"/>
    </location>
</feature>
<keyword evidence="7" id="KW-0325">Glycoprotein</keyword>
<dbReference type="GO" id="GO:0007411">
    <property type="term" value="P:axon guidance"/>
    <property type="evidence" value="ECO:0007669"/>
    <property type="project" value="TreeGrafter"/>
</dbReference>
<evidence type="ECO:0000313" key="16">
    <source>
        <dbReference type="EMBL" id="KRT79751.1"/>
    </source>
</evidence>
<feature type="binding site" evidence="11">
    <location>
        <position position="605"/>
    </location>
    <ligand>
        <name>Mg(2+)</name>
        <dbReference type="ChEBI" id="CHEBI:18420"/>
    </ligand>
</feature>
<evidence type="ECO:0000256" key="11">
    <source>
        <dbReference type="PIRSR" id="PIRSR000615-3"/>
    </source>
</evidence>
<comment type="caution">
    <text evidence="16">The sequence shown here is derived from an EMBL/GenBank/DDBJ whole genome shotgun (WGS) entry which is preliminary data.</text>
</comment>
<dbReference type="GO" id="GO:0046872">
    <property type="term" value="F:metal ion binding"/>
    <property type="evidence" value="ECO:0007669"/>
    <property type="project" value="UniProtKB-KW"/>
</dbReference>
<feature type="compositionally biased region" description="Basic and acidic residues" evidence="12">
    <location>
        <begin position="405"/>
        <end position="424"/>
    </location>
</feature>
<gene>
    <name evidence="16" type="ORF">AMK59_8107</name>
</gene>
<dbReference type="GO" id="GO:0007156">
    <property type="term" value="P:homophilic cell adhesion via plasma membrane adhesion molecules"/>
    <property type="evidence" value="ECO:0007669"/>
    <property type="project" value="TreeGrafter"/>
</dbReference>
<dbReference type="InterPro" id="IPR011009">
    <property type="entry name" value="Kinase-like_dom_sf"/>
</dbReference>
<keyword evidence="2 13" id="KW-0812">Transmembrane</keyword>
<dbReference type="InterPro" id="IPR003599">
    <property type="entry name" value="Ig_sub"/>
</dbReference>
<dbReference type="SUPFAM" id="SSF48726">
    <property type="entry name" value="Immunoglobulin"/>
    <property type="match status" value="4"/>
</dbReference>
<evidence type="ECO:0000256" key="4">
    <source>
        <dbReference type="ARBA" id="ARBA00023136"/>
    </source>
</evidence>
<dbReference type="Gene3D" id="3.30.200.20">
    <property type="entry name" value="Phosphorylase Kinase, domain 1"/>
    <property type="match status" value="1"/>
</dbReference>
<dbReference type="EMBL" id="LJIG01022593">
    <property type="protein sequence ID" value="KRT79751.1"/>
    <property type="molecule type" value="Genomic_DNA"/>
</dbReference>
<evidence type="ECO:0000256" key="7">
    <source>
        <dbReference type="ARBA" id="ARBA00023180"/>
    </source>
</evidence>
<keyword evidence="5" id="KW-1015">Disulfide bond</keyword>
<dbReference type="PROSITE" id="PS50835">
    <property type="entry name" value="IG_LIKE"/>
    <property type="match status" value="3"/>
</dbReference>
<comment type="subcellular location">
    <subcellularLocation>
        <location evidence="1">Membrane</location>
        <topology evidence="1">Single-pass membrane protein</topology>
    </subcellularLocation>
</comment>
<dbReference type="InterPro" id="IPR008266">
    <property type="entry name" value="Tyr_kinase_AS"/>
</dbReference>
<feature type="active site" description="Proton acceptor" evidence="9">
    <location>
        <position position="600"/>
    </location>
</feature>
<keyword evidence="10" id="KW-0547">Nucleotide-binding</keyword>
<evidence type="ECO:0000256" key="5">
    <source>
        <dbReference type="ARBA" id="ARBA00023157"/>
    </source>
</evidence>
<dbReference type="PRINTS" id="PR00109">
    <property type="entry name" value="TYRKINASE"/>
</dbReference>
<dbReference type="Pfam" id="PF07714">
    <property type="entry name" value="PK_Tyr_Ser-Thr"/>
    <property type="match status" value="1"/>
</dbReference>
<dbReference type="GO" id="GO:0004888">
    <property type="term" value="F:transmembrane signaling receptor activity"/>
    <property type="evidence" value="ECO:0007669"/>
    <property type="project" value="UniProtKB-ARBA"/>
</dbReference>
<dbReference type="OrthoDB" id="2413561at2759"/>
<dbReference type="GO" id="GO:0005886">
    <property type="term" value="C:plasma membrane"/>
    <property type="evidence" value="ECO:0007669"/>
    <property type="project" value="TreeGrafter"/>
</dbReference>
<feature type="compositionally biased region" description="Basic and acidic residues" evidence="12">
    <location>
        <begin position="384"/>
        <end position="393"/>
    </location>
</feature>
<feature type="domain" description="Ig-like" evidence="15">
    <location>
        <begin position="149"/>
        <end position="230"/>
    </location>
</feature>
<dbReference type="Gene3D" id="1.10.510.10">
    <property type="entry name" value="Transferase(Phosphotransferase) domain 1"/>
    <property type="match status" value="1"/>
</dbReference>
<evidence type="ECO:0000259" key="15">
    <source>
        <dbReference type="PROSITE" id="PS50835"/>
    </source>
</evidence>
<keyword evidence="6" id="KW-0675">Receptor</keyword>
<keyword evidence="8" id="KW-0393">Immunoglobulin domain</keyword>
<dbReference type="Pfam" id="PF13927">
    <property type="entry name" value="Ig_3"/>
    <property type="match status" value="2"/>
</dbReference>
<dbReference type="Pfam" id="PF07679">
    <property type="entry name" value="I-set"/>
    <property type="match status" value="1"/>
</dbReference>
<evidence type="ECO:0000256" key="6">
    <source>
        <dbReference type="ARBA" id="ARBA00023170"/>
    </source>
</evidence>
<organism evidence="16 17">
    <name type="scientific">Oryctes borbonicus</name>
    <dbReference type="NCBI Taxonomy" id="1629725"/>
    <lineage>
        <taxon>Eukaryota</taxon>
        <taxon>Metazoa</taxon>
        <taxon>Ecdysozoa</taxon>
        <taxon>Arthropoda</taxon>
        <taxon>Hexapoda</taxon>
        <taxon>Insecta</taxon>
        <taxon>Pterygota</taxon>
        <taxon>Neoptera</taxon>
        <taxon>Endopterygota</taxon>
        <taxon>Coleoptera</taxon>
        <taxon>Polyphaga</taxon>
        <taxon>Scarabaeiformia</taxon>
        <taxon>Scarabaeidae</taxon>
        <taxon>Dynastinae</taxon>
        <taxon>Oryctes</taxon>
    </lineage>
</organism>
<evidence type="ECO:0000256" key="13">
    <source>
        <dbReference type="SAM" id="Phobius"/>
    </source>
</evidence>
<dbReference type="InterPro" id="IPR036179">
    <property type="entry name" value="Ig-like_dom_sf"/>
</dbReference>
<dbReference type="Proteomes" id="UP000051574">
    <property type="component" value="Unassembled WGS sequence"/>
</dbReference>
<keyword evidence="17" id="KW-1185">Reference proteome</keyword>
<proteinExistence type="predicted"/>
<dbReference type="GO" id="GO:0098632">
    <property type="term" value="F:cell-cell adhesion mediator activity"/>
    <property type="evidence" value="ECO:0007669"/>
    <property type="project" value="TreeGrafter"/>
</dbReference>
<evidence type="ECO:0000256" key="10">
    <source>
        <dbReference type="PIRSR" id="PIRSR000615-2"/>
    </source>
</evidence>
<dbReference type="GO" id="GO:0030424">
    <property type="term" value="C:axon"/>
    <property type="evidence" value="ECO:0007669"/>
    <property type="project" value="TreeGrafter"/>
</dbReference>
<dbReference type="PROSITE" id="PS00109">
    <property type="entry name" value="PROTEIN_KINASE_TYR"/>
    <property type="match status" value="1"/>
</dbReference>
<evidence type="ECO:0000259" key="14">
    <source>
        <dbReference type="PROSITE" id="PS50011"/>
    </source>
</evidence>
<keyword evidence="4 13" id="KW-0472">Membrane</keyword>
<evidence type="ECO:0000256" key="2">
    <source>
        <dbReference type="ARBA" id="ARBA00022692"/>
    </source>
</evidence>
<evidence type="ECO:0000313" key="17">
    <source>
        <dbReference type="Proteomes" id="UP000051574"/>
    </source>
</evidence>
<dbReference type="GO" id="GO:0004672">
    <property type="term" value="F:protein kinase activity"/>
    <property type="evidence" value="ECO:0007669"/>
    <property type="project" value="InterPro"/>
</dbReference>
<evidence type="ECO:0000256" key="8">
    <source>
        <dbReference type="ARBA" id="ARBA00023319"/>
    </source>
</evidence>
<dbReference type="SUPFAM" id="SSF56112">
    <property type="entry name" value="Protein kinase-like (PK-like)"/>
    <property type="match status" value="1"/>
</dbReference>
<name>A0A0T6AYQ9_9SCAR</name>
<feature type="domain" description="Ig-like" evidence="15">
    <location>
        <begin position="235"/>
        <end position="322"/>
    </location>
</feature>
<dbReference type="InterPro" id="IPR013783">
    <property type="entry name" value="Ig-like_fold"/>
</dbReference>
<protein>
    <submittedName>
        <fullName evidence="16">Immunoglobulin</fullName>
    </submittedName>
</protein>
<evidence type="ECO:0000256" key="12">
    <source>
        <dbReference type="SAM" id="MobiDB-lite"/>
    </source>
</evidence>